<gene>
    <name evidence="1" type="ORF">Tci_835755</name>
</gene>
<accession>A0A699QER8</accession>
<evidence type="ECO:0000313" key="1">
    <source>
        <dbReference type="EMBL" id="GFC63785.1"/>
    </source>
</evidence>
<comment type="caution">
    <text evidence="1">The sequence shown here is derived from an EMBL/GenBank/DDBJ whole genome shotgun (WGS) entry which is preliminary data.</text>
</comment>
<organism evidence="1">
    <name type="scientific">Tanacetum cinerariifolium</name>
    <name type="common">Dalmatian daisy</name>
    <name type="synonym">Chrysanthemum cinerariifolium</name>
    <dbReference type="NCBI Taxonomy" id="118510"/>
    <lineage>
        <taxon>Eukaryota</taxon>
        <taxon>Viridiplantae</taxon>
        <taxon>Streptophyta</taxon>
        <taxon>Embryophyta</taxon>
        <taxon>Tracheophyta</taxon>
        <taxon>Spermatophyta</taxon>
        <taxon>Magnoliopsida</taxon>
        <taxon>eudicotyledons</taxon>
        <taxon>Gunneridae</taxon>
        <taxon>Pentapetalae</taxon>
        <taxon>asterids</taxon>
        <taxon>campanulids</taxon>
        <taxon>Asterales</taxon>
        <taxon>Asteraceae</taxon>
        <taxon>Asteroideae</taxon>
        <taxon>Anthemideae</taxon>
        <taxon>Anthemidinae</taxon>
        <taxon>Tanacetum</taxon>
    </lineage>
</organism>
<dbReference type="EMBL" id="BKCJ010999493">
    <property type="protein sequence ID" value="GFC63785.1"/>
    <property type="molecule type" value="Genomic_DNA"/>
</dbReference>
<feature type="non-terminal residue" evidence="1">
    <location>
        <position position="1"/>
    </location>
</feature>
<protein>
    <submittedName>
        <fullName evidence="1">Uncharacterized protein</fullName>
    </submittedName>
</protein>
<proteinExistence type="predicted"/>
<reference evidence="1" key="1">
    <citation type="journal article" date="2019" name="Sci. Rep.">
        <title>Draft genome of Tanacetum cinerariifolium, the natural source of mosquito coil.</title>
        <authorList>
            <person name="Yamashiro T."/>
            <person name="Shiraishi A."/>
            <person name="Satake H."/>
            <person name="Nakayama K."/>
        </authorList>
    </citation>
    <scope>NUCLEOTIDE SEQUENCE</scope>
</reference>
<dbReference type="AlphaFoldDB" id="A0A699QER8"/>
<sequence length="71" mass="7444">HAILSASDPPDSNAKLTVVVQSSTTKHEQSLPKTTTFRLTIVKGELKSNESPGADHIFIAGIQGSGCEAIL</sequence>
<name>A0A699QER8_TANCI</name>